<dbReference type="AlphaFoldDB" id="A0A3N4MG56"/>
<protein>
    <submittedName>
        <fullName evidence="1">Uncharacterized protein</fullName>
    </submittedName>
</protein>
<dbReference type="OrthoDB" id="960291at2"/>
<dbReference type="Pfam" id="PF20541">
    <property type="entry name" value="DUF6756"/>
    <property type="match status" value="1"/>
</dbReference>
<gene>
    <name evidence="1" type="ORF">EG028_05235</name>
</gene>
<name>A0A3N4MG56_9BACT</name>
<accession>A0A3N4MG56</accession>
<comment type="caution">
    <text evidence="1">The sequence shown here is derived from an EMBL/GenBank/DDBJ whole genome shotgun (WGS) entry which is preliminary data.</text>
</comment>
<evidence type="ECO:0000313" key="1">
    <source>
        <dbReference type="EMBL" id="RPD42578.1"/>
    </source>
</evidence>
<reference evidence="2" key="1">
    <citation type="submission" date="2018-11" db="EMBL/GenBank/DDBJ databases">
        <title>Chitinophaga lutea sp.nov., isolate from arsenic contaminated soil.</title>
        <authorList>
            <person name="Zong Y."/>
        </authorList>
    </citation>
    <scope>NUCLEOTIDE SEQUENCE [LARGE SCALE GENOMIC DNA]</scope>
    <source>
        <strain evidence="2">YLT18</strain>
    </source>
</reference>
<dbReference type="EMBL" id="RMBX01000002">
    <property type="protein sequence ID" value="RPD42578.1"/>
    <property type="molecule type" value="Genomic_DNA"/>
</dbReference>
<keyword evidence="2" id="KW-1185">Reference proteome</keyword>
<dbReference type="RefSeq" id="WP_120515276.1">
    <property type="nucleotide sequence ID" value="NZ_QXZY01000003.1"/>
</dbReference>
<organism evidence="1 2">
    <name type="scientific">Chitinophaga barathri</name>
    <dbReference type="NCBI Taxonomy" id="1647451"/>
    <lineage>
        <taxon>Bacteria</taxon>
        <taxon>Pseudomonadati</taxon>
        <taxon>Bacteroidota</taxon>
        <taxon>Chitinophagia</taxon>
        <taxon>Chitinophagales</taxon>
        <taxon>Chitinophagaceae</taxon>
        <taxon>Chitinophaga</taxon>
    </lineage>
</organism>
<evidence type="ECO:0000313" key="2">
    <source>
        <dbReference type="Proteomes" id="UP000279089"/>
    </source>
</evidence>
<dbReference type="Proteomes" id="UP000279089">
    <property type="component" value="Unassembled WGS sequence"/>
</dbReference>
<sequence length="148" mass="17059">MYWEEKIDLLKQQYAPSEFSVPFTQWVAISKEIERKFIIRAHSGPFRNWAENIRGKTKLGGIGRGELVDYLSKLPSTANYWMVVVQGNDINGKYYLYDCGIKPLTTLASLCNGDFYIVDKKYAWLVYFSLEKETGKINVYSGSDSPFQ</sequence>
<proteinExistence type="predicted"/>
<dbReference type="InterPro" id="IPR046644">
    <property type="entry name" value="DUF6756"/>
</dbReference>